<protein>
    <submittedName>
        <fullName evidence="11">TM2 domain-containing protein 2</fullName>
    </submittedName>
</protein>
<keyword evidence="6 8" id="KW-0472">Membrane</keyword>
<dbReference type="PANTHER" id="PTHR21016">
    <property type="entry name" value="BETA-AMYLOID BINDING PROTEIN-RELATED"/>
    <property type="match status" value="1"/>
</dbReference>
<keyword evidence="5 8" id="KW-1133">Transmembrane helix</keyword>
<comment type="subcellular location">
    <subcellularLocation>
        <location evidence="1">Membrane</location>
        <topology evidence="1">Multi-pass membrane protein</topology>
    </subcellularLocation>
</comment>
<reference evidence="12" key="1">
    <citation type="submission" date="2011-02" db="EMBL/GenBank/DDBJ databases">
        <title>The Genome Sequence of Capsaspora owczarzaki ATCC 30864.</title>
        <authorList>
            <person name="Russ C."/>
            <person name="Cuomo C."/>
            <person name="Burger G."/>
            <person name="Gray M.W."/>
            <person name="Holland P.W.H."/>
            <person name="King N."/>
            <person name="Lang F.B.F."/>
            <person name="Roger A.J."/>
            <person name="Ruiz-Trillo I."/>
            <person name="Young S.K."/>
            <person name="Zeng Q."/>
            <person name="Gargeya S."/>
            <person name="Alvarado L."/>
            <person name="Berlin A."/>
            <person name="Chapman S.B."/>
            <person name="Chen Z."/>
            <person name="Freedman E."/>
            <person name="Gellesch M."/>
            <person name="Goldberg J."/>
            <person name="Griggs A."/>
            <person name="Gujja S."/>
            <person name="Heilman E."/>
            <person name="Heiman D."/>
            <person name="Howarth C."/>
            <person name="Mehta T."/>
            <person name="Neiman D."/>
            <person name="Pearson M."/>
            <person name="Roberts A."/>
            <person name="Saif S."/>
            <person name="Shea T."/>
            <person name="Shenoy N."/>
            <person name="Sisk P."/>
            <person name="Stolte C."/>
            <person name="Sykes S."/>
            <person name="White J."/>
            <person name="Yandava C."/>
            <person name="Haas B."/>
            <person name="Nusbaum C."/>
            <person name="Birren B."/>
        </authorList>
    </citation>
    <scope>NUCLEOTIDE SEQUENCE</scope>
    <source>
        <strain evidence="12">ATCC 30864</strain>
    </source>
</reference>
<dbReference type="InterPro" id="IPR007829">
    <property type="entry name" value="TM2"/>
</dbReference>
<dbReference type="Proteomes" id="UP000008743">
    <property type="component" value="Unassembled WGS sequence"/>
</dbReference>
<evidence type="ECO:0000256" key="5">
    <source>
        <dbReference type="ARBA" id="ARBA00022989"/>
    </source>
</evidence>
<dbReference type="GO" id="GO:0016020">
    <property type="term" value="C:membrane"/>
    <property type="evidence" value="ECO:0007669"/>
    <property type="project" value="UniProtKB-SubCell"/>
</dbReference>
<feature type="transmembrane region" description="Helical" evidence="8">
    <location>
        <begin position="168"/>
        <end position="189"/>
    </location>
</feature>
<dbReference type="OrthoDB" id="408511at2759"/>
<proteinExistence type="inferred from homology"/>
<keyword evidence="4 9" id="KW-0732">Signal</keyword>
<organism evidence="11 12">
    <name type="scientific">Capsaspora owczarzaki (strain ATCC 30864)</name>
    <dbReference type="NCBI Taxonomy" id="595528"/>
    <lineage>
        <taxon>Eukaryota</taxon>
        <taxon>Filasterea</taxon>
        <taxon>Capsaspora</taxon>
    </lineage>
</organism>
<accession>A0A0D2WYB2</accession>
<dbReference type="OMA" id="PIDHKGN"/>
<evidence type="ECO:0000256" key="2">
    <source>
        <dbReference type="ARBA" id="ARBA00008284"/>
    </source>
</evidence>
<comment type="similarity">
    <text evidence="2">Belongs to the TM2 family.</text>
</comment>
<evidence type="ECO:0000256" key="6">
    <source>
        <dbReference type="ARBA" id="ARBA00023136"/>
    </source>
</evidence>
<keyword evidence="7" id="KW-0325">Glycoprotein</keyword>
<dbReference type="InParanoid" id="A0A0D2WYB2"/>
<keyword evidence="12" id="KW-1185">Reference proteome</keyword>
<dbReference type="PANTHER" id="PTHR21016:SF4">
    <property type="entry name" value="TM2 DOMAIN-CONTAINING PROTEIN 2"/>
    <property type="match status" value="1"/>
</dbReference>
<feature type="chain" id="PRO_5002254762" evidence="9">
    <location>
        <begin position="38"/>
        <end position="205"/>
    </location>
</feature>
<evidence type="ECO:0000256" key="3">
    <source>
        <dbReference type="ARBA" id="ARBA00022692"/>
    </source>
</evidence>
<evidence type="ECO:0000256" key="8">
    <source>
        <dbReference type="SAM" id="Phobius"/>
    </source>
</evidence>
<keyword evidence="3 8" id="KW-0812">Transmembrane</keyword>
<dbReference type="InterPro" id="IPR050932">
    <property type="entry name" value="TM2D1-3-like"/>
</dbReference>
<evidence type="ECO:0000256" key="1">
    <source>
        <dbReference type="ARBA" id="ARBA00004141"/>
    </source>
</evidence>
<feature type="signal peptide" evidence="9">
    <location>
        <begin position="1"/>
        <end position="37"/>
    </location>
</feature>
<name>A0A0D2WYB2_CAPO3</name>
<dbReference type="eggNOG" id="KOG4272">
    <property type="taxonomic scope" value="Eukaryota"/>
</dbReference>
<evidence type="ECO:0000256" key="4">
    <source>
        <dbReference type="ARBA" id="ARBA00022729"/>
    </source>
</evidence>
<dbReference type="Pfam" id="PF05154">
    <property type="entry name" value="TM2"/>
    <property type="match status" value="1"/>
</dbReference>
<dbReference type="RefSeq" id="XP_004343045.1">
    <property type="nucleotide sequence ID" value="XM_004342995.2"/>
</dbReference>
<evidence type="ECO:0000256" key="9">
    <source>
        <dbReference type="SAM" id="SignalP"/>
    </source>
</evidence>
<sequence>MQRPARCSKSSSSTLLVPLVVCVLSLPLSLLVTPASCEPFVNGCWNASCPGVNYDPNTPLVLCSNLPVAFLRCDPPLDLSEHPERVAELGYGCAAFGTVGDYDSAPRTSVLCRVFDGIECYGPRNFTTGNVPCITYGSYSFPTIFIYSLLFGVFGVDRLSLGHVGTGIAKLLTLGGFGVWWIVDLVLLATGHLTPADGSCWERWR</sequence>
<dbReference type="STRING" id="595528.A0A0D2WYB2"/>
<evidence type="ECO:0000313" key="12">
    <source>
        <dbReference type="Proteomes" id="UP000008743"/>
    </source>
</evidence>
<evidence type="ECO:0000256" key="7">
    <source>
        <dbReference type="ARBA" id="ARBA00023180"/>
    </source>
</evidence>
<gene>
    <name evidence="11" type="ORF">CAOG_007957</name>
</gene>
<dbReference type="PhylomeDB" id="A0A0D2WYB2"/>
<dbReference type="EMBL" id="KE346375">
    <property type="protein sequence ID" value="KJE97878.1"/>
    <property type="molecule type" value="Genomic_DNA"/>
</dbReference>
<feature type="transmembrane region" description="Helical" evidence="8">
    <location>
        <begin position="136"/>
        <end position="156"/>
    </location>
</feature>
<dbReference type="AlphaFoldDB" id="A0A0D2WYB2"/>
<evidence type="ECO:0000259" key="10">
    <source>
        <dbReference type="Pfam" id="PF05154"/>
    </source>
</evidence>
<feature type="domain" description="TM2" evidence="10">
    <location>
        <begin position="140"/>
        <end position="186"/>
    </location>
</feature>
<evidence type="ECO:0000313" key="11">
    <source>
        <dbReference type="EMBL" id="KJE97878.1"/>
    </source>
</evidence>